<evidence type="ECO:0000313" key="9">
    <source>
        <dbReference type="EMBL" id="EXB88393.1"/>
    </source>
</evidence>
<dbReference type="STRING" id="981085.W9RNE3"/>
<dbReference type="Gene3D" id="1.10.510.10">
    <property type="entry name" value="Transferase(Phosphotransferase) domain 1"/>
    <property type="match status" value="1"/>
</dbReference>
<dbReference type="OrthoDB" id="9332038at2759"/>
<dbReference type="InterPro" id="IPR008271">
    <property type="entry name" value="Ser/Thr_kinase_AS"/>
</dbReference>
<evidence type="ECO:0000259" key="8">
    <source>
        <dbReference type="PROSITE" id="PS50011"/>
    </source>
</evidence>
<dbReference type="EMBL" id="KE344961">
    <property type="protein sequence ID" value="EXB88393.1"/>
    <property type="molecule type" value="Genomic_DNA"/>
</dbReference>
<dbReference type="Proteomes" id="UP000030645">
    <property type="component" value="Unassembled WGS sequence"/>
</dbReference>
<keyword evidence="10" id="KW-1185">Reference proteome</keyword>
<organism evidence="9 10">
    <name type="scientific">Morus notabilis</name>
    <dbReference type="NCBI Taxonomy" id="981085"/>
    <lineage>
        <taxon>Eukaryota</taxon>
        <taxon>Viridiplantae</taxon>
        <taxon>Streptophyta</taxon>
        <taxon>Embryophyta</taxon>
        <taxon>Tracheophyta</taxon>
        <taxon>Spermatophyta</taxon>
        <taxon>Magnoliopsida</taxon>
        <taxon>eudicotyledons</taxon>
        <taxon>Gunneridae</taxon>
        <taxon>Pentapetalae</taxon>
        <taxon>rosids</taxon>
        <taxon>fabids</taxon>
        <taxon>Rosales</taxon>
        <taxon>Moraceae</taxon>
        <taxon>Moreae</taxon>
        <taxon>Morus</taxon>
    </lineage>
</organism>
<dbReference type="InterPro" id="IPR000719">
    <property type="entry name" value="Prot_kinase_dom"/>
</dbReference>
<dbReference type="Pfam" id="PF00069">
    <property type="entry name" value="Pkinase"/>
    <property type="match status" value="1"/>
</dbReference>
<dbReference type="GO" id="GO:0005524">
    <property type="term" value="F:ATP binding"/>
    <property type="evidence" value="ECO:0007669"/>
    <property type="project" value="UniProtKB-KW"/>
</dbReference>
<evidence type="ECO:0000256" key="1">
    <source>
        <dbReference type="ARBA" id="ARBA00022527"/>
    </source>
</evidence>
<evidence type="ECO:0000256" key="6">
    <source>
        <dbReference type="ARBA" id="ARBA00022840"/>
    </source>
</evidence>
<dbReference type="SUPFAM" id="SSF56112">
    <property type="entry name" value="Protein kinase-like (PK-like)"/>
    <property type="match status" value="1"/>
</dbReference>
<name>W9RNE3_9ROSA</name>
<dbReference type="PROSITE" id="PS00108">
    <property type="entry name" value="PROTEIN_KINASE_ST"/>
    <property type="match status" value="1"/>
</dbReference>
<keyword evidence="5 9" id="KW-0418">Kinase</keyword>
<keyword evidence="3" id="KW-0808">Transferase</keyword>
<feature type="compositionally biased region" description="Low complexity" evidence="7">
    <location>
        <begin position="107"/>
        <end position="121"/>
    </location>
</feature>
<keyword evidence="6" id="KW-0067">ATP-binding</keyword>
<evidence type="ECO:0000256" key="5">
    <source>
        <dbReference type="ARBA" id="ARBA00022777"/>
    </source>
</evidence>
<dbReference type="PROSITE" id="PS50011">
    <property type="entry name" value="PROTEIN_KINASE_DOM"/>
    <property type="match status" value="1"/>
</dbReference>
<dbReference type="Gene3D" id="3.30.200.20">
    <property type="entry name" value="Phosphorylase Kinase, domain 1"/>
    <property type="match status" value="1"/>
</dbReference>
<keyword evidence="1" id="KW-0723">Serine/threonine-protein kinase</keyword>
<feature type="region of interest" description="Disordered" evidence="7">
    <location>
        <begin position="57"/>
        <end position="83"/>
    </location>
</feature>
<dbReference type="SMART" id="SM00220">
    <property type="entry name" value="S_TKc"/>
    <property type="match status" value="1"/>
</dbReference>
<evidence type="ECO:0000256" key="3">
    <source>
        <dbReference type="ARBA" id="ARBA00022679"/>
    </source>
</evidence>
<dbReference type="KEGG" id="mnt:21391070"/>
<reference evidence="10" key="1">
    <citation type="submission" date="2013-01" db="EMBL/GenBank/DDBJ databases">
        <title>Draft Genome Sequence of a Mulberry Tree, Morus notabilis C.K. Schneid.</title>
        <authorList>
            <person name="He N."/>
            <person name="Zhao S."/>
        </authorList>
    </citation>
    <scope>NUCLEOTIDE SEQUENCE</scope>
</reference>
<feature type="domain" description="Protein kinase" evidence="8">
    <location>
        <begin position="411"/>
        <end position="713"/>
    </location>
</feature>
<dbReference type="FunFam" id="3.30.200.20:FF:000216">
    <property type="entry name" value="Putative serine/threonine-protein kinase dyrk2"/>
    <property type="match status" value="1"/>
</dbReference>
<dbReference type="PANTHER" id="PTHR24058:SF113">
    <property type="entry name" value="HYPOTHETICAL SER-THR PROTEIN KINASE"/>
    <property type="match status" value="1"/>
</dbReference>
<evidence type="ECO:0000256" key="4">
    <source>
        <dbReference type="ARBA" id="ARBA00022741"/>
    </source>
</evidence>
<dbReference type="CDD" id="cd14133">
    <property type="entry name" value="PKc_DYRK_like"/>
    <property type="match status" value="1"/>
</dbReference>
<protein>
    <submittedName>
        <fullName evidence="9">Dual specificity protein kinase pom1</fullName>
    </submittedName>
</protein>
<dbReference type="PANTHER" id="PTHR24058">
    <property type="entry name" value="DUAL SPECIFICITY PROTEIN KINASE"/>
    <property type="match status" value="1"/>
</dbReference>
<dbReference type="AlphaFoldDB" id="W9RNE3"/>
<dbReference type="InterPro" id="IPR050494">
    <property type="entry name" value="Ser_Thr_dual-spec_kinase"/>
</dbReference>
<keyword evidence="2" id="KW-0597">Phosphoprotein</keyword>
<dbReference type="InterPro" id="IPR011009">
    <property type="entry name" value="Kinase-like_dom_sf"/>
</dbReference>
<dbReference type="FunFam" id="1.10.510.10:FF:000380">
    <property type="entry name" value="Serine/threonine-protein kinase ppk15"/>
    <property type="match status" value="1"/>
</dbReference>
<sequence length="722" mass="82046">MAVSDVKAVLEFLQKNGFWEAESALKADIVEKGDLRCSDYEKFLFPMVPPPPPVRIPATSRRSETPAGDNFPGSIPSASSDDEFVSVDSSTSDICSSEFTNPYGIRSTSPGNSRSSSEELSQFGTARDYHDFDMQNDLFWYNEKDDGDFMTPSFEGPDYFGCPSEDKFIMTSDLDKQWENPGLGLNYNSKDIVSEISIDYLDKTCHFSIGPVHNESDVPRTDYEAGLEGDHPGSCVHYDCSIPFCDCSAEANGFYGENHGKDSNLSMKQSVLGDVDVKVVGDSTESDTESARHMGIDESTYCAAKKGSVHFWDEWLNGSTGLCVKVPEKDFMVNKISKYEVENCVTNKETDELKAAENFEGIANDEILAYTTREDEYEVFDLRIIHRKNRTGFEENKDLPIVLNTVIAGRYCVTEYLGSAAFSKVVQAHDLHTGIDVCLKIIKNDKDFFDQSLDEIKLLKLVNKHDPADEHHILRLYDYFYHQEHLFIVCELLRANLYEFQKFNQESGGEVYFTLRRLQVLTRQCLEALEFLHDLGIIHCDLKPENILIKSYRRCEIKVIDLGSSCFRTDNLCLYVQSRSYRAPEVILGLPYDEKIDIWSLGCILAELCSGEVLFPNDGIVMILARVIGMLGPIDLEMLEKGQESLKYFTEEFDLYHINEETEQMEYIIPEESSLEHRLGVSDVGFIDFVKNLLQINPQKRPTAKEALQHPWLSHIYPFHSF</sequence>
<keyword evidence="4" id="KW-0547">Nucleotide-binding</keyword>
<feature type="region of interest" description="Disordered" evidence="7">
    <location>
        <begin position="101"/>
        <end position="122"/>
    </location>
</feature>
<dbReference type="GO" id="GO:0004674">
    <property type="term" value="F:protein serine/threonine kinase activity"/>
    <property type="evidence" value="ECO:0007669"/>
    <property type="project" value="UniProtKB-KW"/>
</dbReference>
<proteinExistence type="predicted"/>
<gene>
    <name evidence="9" type="ORF">L484_007676</name>
</gene>
<evidence type="ECO:0000313" key="10">
    <source>
        <dbReference type="Proteomes" id="UP000030645"/>
    </source>
</evidence>
<dbReference type="eggNOG" id="KOG0667">
    <property type="taxonomic scope" value="Eukaryota"/>
</dbReference>
<accession>W9RNE3</accession>
<evidence type="ECO:0000256" key="7">
    <source>
        <dbReference type="SAM" id="MobiDB-lite"/>
    </source>
</evidence>
<evidence type="ECO:0000256" key="2">
    <source>
        <dbReference type="ARBA" id="ARBA00022553"/>
    </source>
</evidence>